<dbReference type="PANTHER" id="PTHR32071">
    <property type="entry name" value="TRANSCRIPTIONAL REGULATORY PROTEIN"/>
    <property type="match status" value="1"/>
</dbReference>
<dbReference type="InterPro" id="IPR025943">
    <property type="entry name" value="Sigma_54_int_dom_ATP-bd_2"/>
</dbReference>
<dbReference type="SUPFAM" id="SSF55785">
    <property type="entry name" value="PYP-like sensor domain (PAS domain)"/>
    <property type="match status" value="1"/>
</dbReference>
<dbReference type="InterPro" id="IPR002197">
    <property type="entry name" value="HTH_Fis"/>
</dbReference>
<evidence type="ECO:0000313" key="8">
    <source>
        <dbReference type="EMBL" id="TGE35283.1"/>
    </source>
</evidence>
<dbReference type="InterPro" id="IPR009057">
    <property type="entry name" value="Homeodomain-like_sf"/>
</dbReference>
<dbReference type="Gene3D" id="3.40.50.300">
    <property type="entry name" value="P-loop containing nucleotide triphosphate hydrolases"/>
    <property type="match status" value="1"/>
</dbReference>
<proteinExistence type="predicted"/>
<dbReference type="SUPFAM" id="SSF52540">
    <property type="entry name" value="P-loop containing nucleoside triphosphate hydrolases"/>
    <property type="match status" value="1"/>
</dbReference>
<keyword evidence="4" id="KW-0238">DNA-binding</keyword>
<name>A0A4Z0QZB4_9FIRM</name>
<dbReference type="OrthoDB" id="9803970at2"/>
<dbReference type="Proteomes" id="UP000298460">
    <property type="component" value="Unassembled WGS sequence"/>
</dbReference>
<dbReference type="PANTHER" id="PTHR32071:SF57">
    <property type="entry name" value="C4-DICARBOXYLATE TRANSPORT TRANSCRIPTIONAL REGULATORY PROTEIN DCTD"/>
    <property type="match status" value="1"/>
</dbReference>
<dbReference type="RefSeq" id="WP_135552049.1">
    <property type="nucleotide sequence ID" value="NZ_SPQQ01000016.1"/>
</dbReference>
<evidence type="ECO:0000256" key="4">
    <source>
        <dbReference type="ARBA" id="ARBA00023125"/>
    </source>
</evidence>
<dbReference type="PROSITE" id="PS50045">
    <property type="entry name" value="SIGMA54_INTERACT_4"/>
    <property type="match status" value="1"/>
</dbReference>
<evidence type="ECO:0000256" key="5">
    <source>
        <dbReference type="ARBA" id="ARBA00023163"/>
    </source>
</evidence>
<evidence type="ECO:0000256" key="3">
    <source>
        <dbReference type="ARBA" id="ARBA00023015"/>
    </source>
</evidence>
<dbReference type="PROSITE" id="PS50112">
    <property type="entry name" value="PAS"/>
    <property type="match status" value="1"/>
</dbReference>
<dbReference type="Pfam" id="PF00158">
    <property type="entry name" value="Sigma54_activat"/>
    <property type="match status" value="1"/>
</dbReference>
<dbReference type="InterPro" id="IPR035965">
    <property type="entry name" value="PAS-like_dom_sf"/>
</dbReference>
<dbReference type="SUPFAM" id="SSF46689">
    <property type="entry name" value="Homeodomain-like"/>
    <property type="match status" value="1"/>
</dbReference>
<feature type="domain" description="Sigma-54 factor interaction" evidence="6">
    <location>
        <begin position="324"/>
        <end position="554"/>
    </location>
</feature>
<dbReference type="Gene3D" id="3.40.50.2300">
    <property type="match status" value="1"/>
</dbReference>
<dbReference type="InterPro" id="IPR010524">
    <property type="entry name" value="Sig_transdc_resp-reg_PrpR_N"/>
</dbReference>
<keyword evidence="9" id="KW-1185">Reference proteome</keyword>
<dbReference type="NCBIfam" id="TIGR00229">
    <property type="entry name" value="sensory_box"/>
    <property type="match status" value="1"/>
</dbReference>
<keyword evidence="1" id="KW-0547">Nucleotide-binding</keyword>
<dbReference type="SUPFAM" id="SSF159800">
    <property type="entry name" value="PrpR receptor domain-like"/>
    <property type="match status" value="1"/>
</dbReference>
<dbReference type="SMART" id="SM00382">
    <property type="entry name" value="AAA"/>
    <property type="match status" value="1"/>
</dbReference>
<dbReference type="InterPro" id="IPR058031">
    <property type="entry name" value="AAA_lid_NorR"/>
</dbReference>
<evidence type="ECO:0000256" key="1">
    <source>
        <dbReference type="ARBA" id="ARBA00022741"/>
    </source>
</evidence>
<dbReference type="CDD" id="cd00130">
    <property type="entry name" value="PAS"/>
    <property type="match status" value="1"/>
</dbReference>
<keyword evidence="3" id="KW-0805">Transcription regulation</keyword>
<dbReference type="CDD" id="cd00009">
    <property type="entry name" value="AAA"/>
    <property type="match status" value="1"/>
</dbReference>
<dbReference type="PRINTS" id="PR01590">
    <property type="entry name" value="HTHFIS"/>
</dbReference>
<dbReference type="Gene3D" id="3.30.450.20">
    <property type="entry name" value="PAS domain"/>
    <property type="match status" value="1"/>
</dbReference>
<keyword evidence="5" id="KW-0804">Transcription</keyword>
<dbReference type="Pfam" id="PF00989">
    <property type="entry name" value="PAS"/>
    <property type="match status" value="1"/>
</dbReference>
<dbReference type="PROSITE" id="PS00688">
    <property type="entry name" value="SIGMA54_INTERACT_3"/>
    <property type="match status" value="1"/>
</dbReference>
<dbReference type="GO" id="GO:0000156">
    <property type="term" value="F:phosphorelay response regulator activity"/>
    <property type="evidence" value="ECO:0007669"/>
    <property type="project" value="InterPro"/>
</dbReference>
<dbReference type="InterPro" id="IPR000014">
    <property type="entry name" value="PAS"/>
</dbReference>
<feature type="domain" description="PAS" evidence="7">
    <location>
        <begin position="195"/>
        <end position="239"/>
    </location>
</feature>
<dbReference type="Pfam" id="PF06506">
    <property type="entry name" value="PrpR_N"/>
    <property type="match status" value="1"/>
</dbReference>
<dbReference type="SMART" id="SM00091">
    <property type="entry name" value="PAS"/>
    <property type="match status" value="1"/>
</dbReference>
<dbReference type="Gene3D" id="1.10.8.60">
    <property type="match status" value="1"/>
</dbReference>
<dbReference type="InterPro" id="IPR002078">
    <property type="entry name" value="Sigma_54_int"/>
</dbReference>
<dbReference type="Gene3D" id="3.40.50.10660">
    <property type="entry name" value="PrpR receptor domain-like"/>
    <property type="match status" value="1"/>
</dbReference>
<dbReference type="GO" id="GO:0043565">
    <property type="term" value="F:sequence-specific DNA binding"/>
    <property type="evidence" value="ECO:0007669"/>
    <property type="project" value="InterPro"/>
</dbReference>
<dbReference type="FunFam" id="3.40.50.300:FF:000006">
    <property type="entry name" value="DNA-binding transcriptional regulator NtrC"/>
    <property type="match status" value="1"/>
</dbReference>
<evidence type="ECO:0000259" key="7">
    <source>
        <dbReference type="PROSITE" id="PS50112"/>
    </source>
</evidence>
<dbReference type="InterPro" id="IPR013767">
    <property type="entry name" value="PAS_fold"/>
</dbReference>
<comment type="caution">
    <text evidence="8">The sequence shown here is derived from an EMBL/GenBank/DDBJ whole genome shotgun (WGS) entry which is preliminary data.</text>
</comment>
<accession>A0A4Z0QZB4</accession>
<protein>
    <submittedName>
        <fullName evidence="8">PAS domain-containing protein</fullName>
    </submittedName>
</protein>
<evidence type="ECO:0000313" key="9">
    <source>
        <dbReference type="Proteomes" id="UP000298460"/>
    </source>
</evidence>
<dbReference type="InterPro" id="IPR003593">
    <property type="entry name" value="AAA+_ATPase"/>
</dbReference>
<dbReference type="AlphaFoldDB" id="A0A4Z0QZB4"/>
<gene>
    <name evidence="8" type="ORF">E4K67_25870</name>
</gene>
<dbReference type="GO" id="GO:0005524">
    <property type="term" value="F:ATP binding"/>
    <property type="evidence" value="ECO:0007669"/>
    <property type="project" value="UniProtKB-KW"/>
</dbReference>
<organism evidence="8 9">
    <name type="scientific">Desulfosporosinus fructosivorans</name>
    <dbReference type="NCBI Taxonomy" id="2018669"/>
    <lineage>
        <taxon>Bacteria</taxon>
        <taxon>Bacillati</taxon>
        <taxon>Bacillota</taxon>
        <taxon>Clostridia</taxon>
        <taxon>Eubacteriales</taxon>
        <taxon>Desulfitobacteriaceae</taxon>
        <taxon>Desulfosporosinus</taxon>
    </lineage>
</organism>
<dbReference type="PROSITE" id="PS00676">
    <property type="entry name" value="SIGMA54_INTERACT_2"/>
    <property type="match status" value="1"/>
</dbReference>
<keyword evidence="2" id="KW-0067">ATP-binding</keyword>
<dbReference type="Pfam" id="PF02954">
    <property type="entry name" value="HTH_8"/>
    <property type="match status" value="1"/>
</dbReference>
<evidence type="ECO:0000256" key="2">
    <source>
        <dbReference type="ARBA" id="ARBA00022840"/>
    </source>
</evidence>
<dbReference type="Gene3D" id="1.10.10.60">
    <property type="entry name" value="Homeodomain-like"/>
    <property type="match status" value="1"/>
</dbReference>
<dbReference type="InterPro" id="IPR025944">
    <property type="entry name" value="Sigma_54_int_dom_CS"/>
</dbReference>
<reference evidence="8 9" key="1">
    <citation type="submission" date="2019-03" db="EMBL/GenBank/DDBJ databases">
        <title>Draft Genome Sequence of Desulfosporosinus fructosivorans Strain 63.6F, Isolated from Marine Sediment in the Baltic Sea.</title>
        <authorList>
            <person name="Hausmann B."/>
            <person name="Vandieken V."/>
            <person name="Pjevac P."/>
            <person name="Schreck K."/>
            <person name="Herbold C.W."/>
            <person name="Loy A."/>
        </authorList>
    </citation>
    <scope>NUCLEOTIDE SEQUENCE [LARGE SCALE GENOMIC DNA]</scope>
    <source>
        <strain evidence="8 9">63.6F</strain>
    </source>
</reference>
<dbReference type="GO" id="GO:0006355">
    <property type="term" value="P:regulation of DNA-templated transcription"/>
    <property type="evidence" value="ECO:0007669"/>
    <property type="project" value="InterPro"/>
</dbReference>
<sequence>MAAEILFIAPLQELASLVKEVSHQESAQEIDIKVARMEDGVRLALEAEGRGYHVLVSRGVTAWMIREAGISLPVIDVLIGGLDILEAYLQAKCLGSPIGIVDVNEIIQEITSFEELVGENFIKYTLTDQKEDILKGVAALKAAGVQVVIGKIAMANEAKRLGMQAVVIRSGQEAVKRALAEARRVLVVRKLEKRRVEQLKAILDFTYDGVIALDKNGRISVFNPVMEKLTGWKAKKAIGSLIIDVLPKSHCANVLKSGKAEVGDIMEIGRAKVVANHIPIKVDEKIEGVVTTIQSVDRLQSLEHKVRRSLADRGHVAKHNFKDILGHSQAIENAVKWASEYAQVDSTVLLHGRTGSGKELFAQAIHNASPRRHESFVAINCAALPESLLESELFGYVEGAFTGARKGGKAGVFEIAHGGTLFLDEVGEMAPSLQARLLRVLEEGEVMRLGDNSILPVNVRLVAATHRDLKAMVEKASFREDLFYRLNVLSLVVPELAARGSDILLIARHFLDEFSGKMNRRVGRLSGDAERILLEYPWPGNIRELRNAIERMVMLTGEKEISKDDVARALLLDGEQTFCVPVRKEKLHGEVELAEIHIIQKALKECGGNKTETARHLGISRTTLWRKMQEVGVELFQQ</sequence>
<dbReference type="InterPro" id="IPR027417">
    <property type="entry name" value="P-loop_NTPase"/>
</dbReference>
<dbReference type="EMBL" id="SPQQ01000016">
    <property type="protein sequence ID" value="TGE35283.1"/>
    <property type="molecule type" value="Genomic_DNA"/>
</dbReference>
<dbReference type="Pfam" id="PF25601">
    <property type="entry name" value="AAA_lid_14"/>
    <property type="match status" value="1"/>
</dbReference>
<evidence type="ECO:0000259" key="6">
    <source>
        <dbReference type="PROSITE" id="PS50045"/>
    </source>
</evidence>